<evidence type="ECO:0000256" key="9">
    <source>
        <dbReference type="PIRSR" id="PIRSR600183-50"/>
    </source>
</evidence>
<dbReference type="PANTHER" id="PTHR11482:SF6">
    <property type="entry name" value="ORNITHINE DECARBOXYLASE 1-RELATED"/>
    <property type="match status" value="1"/>
</dbReference>
<evidence type="ECO:0000256" key="3">
    <source>
        <dbReference type="ARBA" id="ARBA00022898"/>
    </source>
</evidence>
<proteinExistence type="inferred from homology"/>
<reference evidence="13 14" key="1">
    <citation type="submission" date="2022-07" db="EMBL/GenBank/DDBJ databases">
        <title>Genome-wide signatures of adaptation to extreme environments.</title>
        <authorList>
            <person name="Cho C.H."/>
            <person name="Yoon H.S."/>
        </authorList>
    </citation>
    <scope>NUCLEOTIDE SEQUENCE [LARGE SCALE GENOMIC DNA]</scope>
    <source>
        <strain evidence="13 14">108.79 E11</strain>
    </source>
</reference>
<feature type="domain" description="Orn/DAP/Arg decarboxylase 2 N-terminal" evidence="12">
    <location>
        <begin position="155"/>
        <end position="390"/>
    </location>
</feature>
<dbReference type="PROSITE" id="PS00878">
    <property type="entry name" value="ODR_DC_2_1"/>
    <property type="match status" value="1"/>
</dbReference>
<dbReference type="EMBL" id="JANCYU010000051">
    <property type="protein sequence ID" value="KAK4527377.1"/>
    <property type="molecule type" value="Genomic_DNA"/>
</dbReference>
<feature type="active site" description="Proton donor" evidence="9">
    <location>
        <position position="465"/>
    </location>
</feature>
<dbReference type="GO" id="GO:0004586">
    <property type="term" value="F:ornithine decarboxylase activity"/>
    <property type="evidence" value="ECO:0007669"/>
    <property type="project" value="UniProtKB-EC"/>
</dbReference>
<dbReference type="SUPFAM" id="SSF51419">
    <property type="entry name" value="PLP-binding barrel"/>
    <property type="match status" value="1"/>
</dbReference>
<evidence type="ECO:0000259" key="12">
    <source>
        <dbReference type="Pfam" id="PF02784"/>
    </source>
</evidence>
<dbReference type="Pfam" id="PF00278">
    <property type="entry name" value="Orn_DAP_Arg_deC"/>
    <property type="match status" value="1"/>
</dbReference>
<dbReference type="FunFam" id="3.20.20.10:FF:000005">
    <property type="entry name" value="Ornithine decarboxylase"/>
    <property type="match status" value="1"/>
</dbReference>
<dbReference type="GO" id="GO:0005737">
    <property type="term" value="C:cytoplasm"/>
    <property type="evidence" value="ECO:0007669"/>
    <property type="project" value="TreeGrafter"/>
</dbReference>
<keyword evidence="4" id="KW-0456">Lyase</keyword>
<evidence type="ECO:0000313" key="13">
    <source>
        <dbReference type="EMBL" id="KAK4527377.1"/>
    </source>
</evidence>
<comment type="pathway">
    <text evidence="5">Amine and polyamine biosynthesis; putrescine biosynthesis via L-ornithine pathway; putrescine from L-ornithine: step 1/1.</text>
</comment>
<evidence type="ECO:0000256" key="10">
    <source>
        <dbReference type="RuleBase" id="RU003737"/>
    </source>
</evidence>
<evidence type="ECO:0000256" key="8">
    <source>
        <dbReference type="ARBA" id="ARBA00049127"/>
    </source>
</evidence>
<name>A0AAV9IIW1_9RHOD</name>
<evidence type="ECO:0000256" key="7">
    <source>
        <dbReference type="ARBA" id="ARBA00046672"/>
    </source>
</evidence>
<dbReference type="InterPro" id="IPR029066">
    <property type="entry name" value="PLP-binding_barrel"/>
</dbReference>
<evidence type="ECO:0000256" key="2">
    <source>
        <dbReference type="ARBA" id="ARBA00008872"/>
    </source>
</evidence>
<dbReference type="InterPro" id="IPR022644">
    <property type="entry name" value="De-COase2_N"/>
</dbReference>
<dbReference type="Pfam" id="PF02784">
    <property type="entry name" value="Orn_Arg_deC_N"/>
    <property type="match status" value="1"/>
</dbReference>
<dbReference type="Gene3D" id="2.40.37.10">
    <property type="entry name" value="Lyase, Ornithine Decarboxylase, Chain A, domain 1"/>
    <property type="match status" value="1"/>
</dbReference>
<dbReference type="GO" id="GO:0033387">
    <property type="term" value="P:putrescine biosynthetic process from arginine, via ornithine"/>
    <property type="evidence" value="ECO:0007669"/>
    <property type="project" value="TreeGrafter"/>
</dbReference>
<comment type="similarity">
    <text evidence="2 10">Belongs to the Orn/Lys/Arg decarboxylase class-II family.</text>
</comment>
<dbReference type="InterPro" id="IPR009006">
    <property type="entry name" value="Ala_racemase/Decarboxylase_C"/>
</dbReference>
<evidence type="ECO:0000256" key="1">
    <source>
        <dbReference type="ARBA" id="ARBA00001933"/>
    </source>
</evidence>
<sequence length="516" mass="57423">MTLEKQQLYPQSSLLSQVESLSFNVLEVDKDHSRQNEVANIEVDSRWCETETHSVPTSNLSGNICSEDTATSQYPQNCEQLQVADNESRSTVEQSYKVGNAYSVLKPSCCKKVENLLRNLPSTVSRVPCGTSLESVANEFIRLGEEQAFYVVDLGAVERRYLDFVCQLPRVKPFFAVKCNPDPIIVRLLAQLGCNFDCASKSEVKLVRASGISGDRIIYANPCKPQHHLSYAVEKGVSLVTFDNRDELLKLHQLVPNVRAILRIATEDEDALCPLSSKFGAFMEEVPSLLSMARALDICVVGVAFHVGSGCRSVSSYISSIENARRVFDMAESMGFPPFTILDIGGGFPGFDGESPITFHEIAQGIRGHLDKLFPPQVTIIAEPGRYFVGSSHTLVTRVNGRRHRTRGDTSANSCLETCVDYYIDDGVYGSFRDVLTLGITFYPNCFPKSSHRRILKSTIFGPTCDSIDCIIRDYPMHELDVGDWIYFKDMGAYTISLASSFNGFHKPTCKYIYGF</sequence>
<dbReference type="PRINTS" id="PR01179">
    <property type="entry name" value="ODADCRBXLASE"/>
</dbReference>
<evidence type="ECO:0000256" key="6">
    <source>
        <dbReference type="ARBA" id="ARBA00034138"/>
    </source>
</evidence>
<dbReference type="CDD" id="cd00622">
    <property type="entry name" value="PLPDE_III_ODC"/>
    <property type="match status" value="1"/>
</dbReference>
<comment type="catalytic activity">
    <reaction evidence="8">
        <text>L-ornithine + H(+) = putrescine + CO2</text>
        <dbReference type="Rhea" id="RHEA:22964"/>
        <dbReference type="ChEBI" id="CHEBI:15378"/>
        <dbReference type="ChEBI" id="CHEBI:16526"/>
        <dbReference type="ChEBI" id="CHEBI:46911"/>
        <dbReference type="ChEBI" id="CHEBI:326268"/>
        <dbReference type="EC" id="4.1.1.17"/>
    </reaction>
</comment>
<comment type="cofactor">
    <cofactor evidence="1 9">
        <name>pyridoxal 5'-phosphate</name>
        <dbReference type="ChEBI" id="CHEBI:597326"/>
    </cofactor>
</comment>
<dbReference type="InterPro" id="IPR022643">
    <property type="entry name" value="De-COase2_C"/>
</dbReference>
<evidence type="ECO:0000256" key="4">
    <source>
        <dbReference type="ARBA" id="ARBA00023239"/>
    </source>
</evidence>
<organism evidence="13 14">
    <name type="scientific">Galdieria yellowstonensis</name>
    <dbReference type="NCBI Taxonomy" id="3028027"/>
    <lineage>
        <taxon>Eukaryota</taxon>
        <taxon>Rhodophyta</taxon>
        <taxon>Bangiophyceae</taxon>
        <taxon>Galdieriales</taxon>
        <taxon>Galdieriaceae</taxon>
        <taxon>Galdieria</taxon>
    </lineage>
</organism>
<evidence type="ECO:0000259" key="11">
    <source>
        <dbReference type="Pfam" id="PF00278"/>
    </source>
</evidence>
<dbReference type="AlphaFoldDB" id="A0AAV9IIW1"/>
<keyword evidence="14" id="KW-1185">Reference proteome</keyword>
<dbReference type="EC" id="4.1.1.17" evidence="6"/>
<gene>
    <name evidence="13" type="ORF">GAYE_SCF39G5299</name>
</gene>
<evidence type="ECO:0000313" key="14">
    <source>
        <dbReference type="Proteomes" id="UP001300502"/>
    </source>
</evidence>
<dbReference type="InterPro" id="IPR002433">
    <property type="entry name" value="Orn_de-COase"/>
</dbReference>
<comment type="caution">
    <text evidence="13">The sequence shown here is derived from an EMBL/GenBank/DDBJ whole genome shotgun (WGS) entry which is preliminary data.</text>
</comment>
<dbReference type="Gene3D" id="3.20.20.10">
    <property type="entry name" value="Alanine racemase"/>
    <property type="match status" value="1"/>
</dbReference>
<dbReference type="InterPro" id="IPR000183">
    <property type="entry name" value="Orn/DAP/Arg_de-COase"/>
</dbReference>
<dbReference type="SUPFAM" id="SSF50621">
    <property type="entry name" value="Alanine racemase C-terminal domain-like"/>
    <property type="match status" value="1"/>
</dbReference>
<comment type="subunit">
    <text evidence="7">Homodimer. Only the dimer is catalytically active, as the active sites are constructed of residues from both monomers.</text>
</comment>
<feature type="domain" description="Orn/DAP/Arg decarboxylase 2 C-terminal" evidence="11">
    <location>
        <begin position="149"/>
        <end position="492"/>
    </location>
</feature>
<evidence type="ECO:0000256" key="5">
    <source>
        <dbReference type="ARBA" id="ARBA00034115"/>
    </source>
</evidence>
<dbReference type="PRINTS" id="PR01182">
    <property type="entry name" value="ORNDCRBXLASE"/>
</dbReference>
<keyword evidence="3 9" id="KW-0663">Pyridoxal phosphate</keyword>
<accession>A0AAV9IIW1</accession>
<dbReference type="PANTHER" id="PTHR11482">
    <property type="entry name" value="ARGININE/DIAMINOPIMELATE/ORNITHINE DECARBOXYLASE"/>
    <property type="match status" value="1"/>
</dbReference>
<feature type="modified residue" description="N6-(pyridoxal phosphate)lysine" evidence="9">
    <location>
        <position position="178"/>
    </location>
</feature>
<dbReference type="Proteomes" id="UP001300502">
    <property type="component" value="Unassembled WGS sequence"/>
</dbReference>
<protein>
    <recommendedName>
        <fullName evidence="6">ornithine decarboxylase</fullName>
        <ecNumber evidence="6">4.1.1.17</ecNumber>
    </recommendedName>
</protein>
<dbReference type="InterPro" id="IPR022653">
    <property type="entry name" value="De-COase2_pyr-phos_BS"/>
</dbReference>